<dbReference type="NCBIfam" id="NF041216">
    <property type="entry name" value="CU044_2847_fam"/>
    <property type="match status" value="1"/>
</dbReference>
<evidence type="ECO:0000313" key="3">
    <source>
        <dbReference type="Proteomes" id="UP001269144"/>
    </source>
</evidence>
<sequence>MATKIQTFALESGGTVAVEVAASGGEEERISSSKAEIVEDTGRKFTDALKGVEEATREILEGFATALKPEQLELTFGLKFSAKAGIVLASTDAEATLSLKATWKPISGS</sequence>
<comment type="caution">
    <text evidence="2">The sequence shown here is derived from an EMBL/GenBank/DDBJ whole genome shotgun (WGS) entry which is preliminary data.</text>
</comment>
<dbReference type="Proteomes" id="UP001269144">
    <property type="component" value="Unassembled WGS sequence"/>
</dbReference>
<dbReference type="EMBL" id="JAVQLW010000001">
    <property type="protein sequence ID" value="MDS9467082.1"/>
    <property type="molecule type" value="Genomic_DNA"/>
</dbReference>
<accession>A0ABU2HPV9</accession>
<dbReference type="RefSeq" id="WP_311159266.1">
    <property type="nucleotide sequence ID" value="NZ_JAVQLW010000001.1"/>
</dbReference>
<gene>
    <name evidence="2" type="ORF">RGQ15_05770</name>
</gene>
<name>A0ABU2HPV9_9RHOB</name>
<dbReference type="Pfam" id="PF19493">
    <property type="entry name" value="Trypco1"/>
    <property type="match status" value="1"/>
</dbReference>
<proteinExistence type="predicted"/>
<keyword evidence="3" id="KW-1185">Reference proteome</keyword>
<protein>
    <submittedName>
        <fullName evidence="2">CU044_2847 family protein</fullName>
    </submittedName>
</protein>
<evidence type="ECO:0000259" key="1">
    <source>
        <dbReference type="Pfam" id="PF19493"/>
    </source>
</evidence>
<evidence type="ECO:0000313" key="2">
    <source>
        <dbReference type="EMBL" id="MDS9467082.1"/>
    </source>
</evidence>
<feature type="domain" description="Trypsin-co-occurring" evidence="1">
    <location>
        <begin position="8"/>
        <end position="105"/>
    </location>
</feature>
<organism evidence="2 3">
    <name type="scientific">Paracoccus aurantius</name>
    <dbReference type="NCBI Taxonomy" id="3073814"/>
    <lineage>
        <taxon>Bacteria</taxon>
        <taxon>Pseudomonadati</taxon>
        <taxon>Pseudomonadota</taxon>
        <taxon>Alphaproteobacteria</taxon>
        <taxon>Rhodobacterales</taxon>
        <taxon>Paracoccaceae</taxon>
        <taxon>Paracoccus</taxon>
    </lineage>
</organism>
<dbReference type="InterPro" id="IPR045794">
    <property type="entry name" value="Trypco1"/>
</dbReference>
<reference evidence="3" key="1">
    <citation type="submission" date="2023-07" db="EMBL/GenBank/DDBJ databases">
        <title>Paracoccus sp. MBLB3053 whole genome sequence.</title>
        <authorList>
            <person name="Hwang C.Y."/>
            <person name="Cho E.-S."/>
            <person name="Seo M.-J."/>
        </authorList>
    </citation>
    <scope>NUCLEOTIDE SEQUENCE [LARGE SCALE GENOMIC DNA]</scope>
    <source>
        <strain evidence="3">MBLB3053</strain>
    </source>
</reference>